<feature type="region of interest" description="Disordered" evidence="6">
    <location>
        <begin position="318"/>
        <end position="351"/>
    </location>
</feature>
<dbReference type="AlphaFoldDB" id="A0A7X5BVX7"/>
<dbReference type="PANTHER" id="PTHR43289">
    <property type="entry name" value="MITOGEN-ACTIVATED PROTEIN KINASE KINASE KINASE 20-RELATED"/>
    <property type="match status" value="1"/>
</dbReference>
<gene>
    <name evidence="8" type="ORF">GTZ93_39630</name>
</gene>
<dbReference type="GO" id="GO:0004674">
    <property type="term" value="F:protein serine/threonine kinase activity"/>
    <property type="evidence" value="ECO:0007669"/>
    <property type="project" value="TreeGrafter"/>
</dbReference>
<dbReference type="InterPro" id="IPR000719">
    <property type="entry name" value="Prot_kinase_dom"/>
</dbReference>
<evidence type="ECO:0000256" key="3">
    <source>
        <dbReference type="ARBA" id="ARBA00022777"/>
    </source>
</evidence>
<dbReference type="InterPro" id="IPR008271">
    <property type="entry name" value="Ser/Thr_kinase_AS"/>
</dbReference>
<evidence type="ECO:0000313" key="9">
    <source>
        <dbReference type="Proteomes" id="UP000537825"/>
    </source>
</evidence>
<dbReference type="SMART" id="SM00220">
    <property type="entry name" value="S_TKc"/>
    <property type="match status" value="1"/>
</dbReference>
<reference evidence="8 9" key="1">
    <citation type="submission" date="2020-01" db="EMBL/GenBank/DDBJ databases">
        <title>The draft genome sequence of Corallococcus exiguus DSM 14696.</title>
        <authorList>
            <person name="Zhang X."/>
            <person name="Zhu H."/>
        </authorList>
    </citation>
    <scope>NUCLEOTIDE SEQUENCE [LARGE SCALE GENOMIC DNA]</scope>
    <source>
        <strain evidence="8 9">DSM 14696</strain>
    </source>
</reference>
<dbReference type="InterPro" id="IPR017441">
    <property type="entry name" value="Protein_kinase_ATP_BS"/>
</dbReference>
<proteinExistence type="predicted"/>
<evidence type="ECO:0000259" key="7">
    <source>
        <dbReference type="PROSITE" id="PS50011"/>
    </source>
</evidence>
<protein>
    <submittedName>
        <fullName evidence="8">Protein kinase</fullName>
    </submittedName>
</protein>
<evidence type="ECO:0000256" key="5">
    <source>
        <dbReference type="PROSITE-ProRule" id="PRU10141"/>
    </source>
</evidence>
<dbReference type="EMBL" id="JAAAPK010000016">
    <property type="protein sequence ID" value="NBC45915.1"/>
    <property type="molecule type" value="Genomic_DNA"/>
</dbReference>
<dbReference type="PROSITE" id="PS00107">
    <property type="entry name" value="PROTEIN_KINASE_ATP"/>
    <property type="match status" value="1"/>
</dbReference>
<dbReference type="Pfam" id="PF00069">
    <property type="entry name" value="Pkinase"/>
    <property type="match status" value="1"/>
</dbReference>
<dbReference type="InterPro" id="IPR011009">
    <property type="entry name" value="Kinase-like_dom_sf"/>
</dbReference>
<comment type="caution">
    <text evidence="8">The sequence shown here is derived from an EMBL/GenBank/DDBJ whole genome shotgun (WGS) entry which is preliminary data.</text>
</comment>
<name>A0A7X5BVX7_9BACT</name>
<keyword evidence="4 5" id="KW-0067">ATP-binding</keyword>
<evidence type="ECO:0000256" key="2">
    <source>
        <dbReference type="ARBA" id="ARBA00022741"/>
    </source>
</evidence>
<accession>A0A7X5BVX7</accession>
<keyword evidence="9" id="KW-1185">Reference proteome</keyword>
<keyword evidence="3 8" id="KW-0418">Kinase</keyword>
<dbReference type="SUPFAM" id="SSF56112">
    <property type="entry name" value="Protein kinase-like (PK-like)"/>
    <property type="match status" value="1"/>
</dbReference>
<evidence type="ECO:0000256" key="1">
    <source>
        <dbReference type="ARBA" id="ARBA00022679"/>
    </source>
</evidence>
<evidence type="ECO:0000313" key="8">
    <source>
        <dbReference type="EMBL" id="NBC45915.1"/>
    </source>
</evidence>
<evidence type="ECO:0000256" key="6">
    <source>
        <dbReference type="SAM" id="MobiDB-lite"/>
    </source>
</evidence>
<dbReference type="PANTHER" id="PTHR43289:SF6">
    <property type="entry name" value="SERINE_THREONINE-PROTEIN KINASE NEKL-3"/>
    <property type="match status" value="1"/>
</dbReference>
<feature type="binding site" evidence="5">
    <location>
        <position position="44"/>
    </location>
    <ligand>
        <name>ATP</name>
        <dbReference type="ChEBI" id="CHEBI:30616"/>
    </ligand>
</feature>
<keyword evidence="2 5" id="KW-0547">Nucleotide-binding</keyword>
<dbReference type="Gene3D" id="3.30.200.20">
    <property type="entry name" value="Phosphorylase Kinase, domain 1"/>
    <property type="match status" value="1"/>
</dbReference>
<dbReference type="GO" id="GO:0005524">
    <property type="term" value="F:ATP binding"/>
    <property type="evidence" value="ECO:0007669"/>
    <property type="project" value="UniProtKB-UniRule"/>
</dbReference>
<sequence>MRPPPAILAPGAEVLGYTVERQLGQGGFGTVYLASNAGQPFALKLLYLPRAGERVEREVSILLKLHHPHVVSLQGYGLWPPREPRFAIIVMEYVDGRRLDLWADEENPSARRVTRVLLDVARALAATHAEGVLHRDVKEANIMVRASDGPAKLLDFGIGDYTGARDLTVDILPPATPEFRAPEAWRYFRQYARVLGARYEAGAADDLWALGVVLYWLLTGRRPFDGEDDADFIEAVLTRTPVPPHEVNERVPHALSDVCLRLLEKTPETRTPSALAVVAALEEVLRGADAAWDVPLCDAFGEDTATTESALDSVEKWMNRPRHRPRRGMRAPPEAPPTPAGATPPETTAKPRHSLRAWAVVVTALVLITTGALLLRGAAGPSGAVTLRQEVAPTDKSTQSDRAVAPNGTEAITAAVALPATLQEVAATVTTQLPEAPYLPLSSKPAKKVRSVMTRTAGMVTCTALLGCPGPQVRPPPPPEPCPVGAVKAMKERGVRTGDSHGAVFVFSSPQIIRVHEGPAQVILVGPWNDLPSNTELSGRLIVRDRVYGRLTWATTPKGDSFPVCLDLLSEEGDRGMAREPGDDSPTSARIYTTAGVKAVREFE</sequence>
<dbReference type="PROSITE" id="PS00108">
    <property type="entry name" value="PROTEIN_KINASE_ST"/>
    <property type="match status" value="1"/>
</dbReference>
<dbReference type="Gene3D" id="1.10.510.10">
    <property type="entry name" value="Transferase(Phosphotransferase) domain 1"/>
    <property type="match status" value="1"/>
</dbReference>
<keyword evidence="1" id="KW-0808">Transferase</keyword>
<dbReference type="CDD" id="cd14014">
    <property type="entry name" value="STKc_PknB_like"/>
    <property type="match status" value="1"/>
</dbReference>
<organism evidence="8 9">
    <name type="scientific">Corallococcus exiguus</name>
    <dbReference type="NCBI Taxonomy" id="83462"/>
    <lineage>
        <taxon>Bacteria</taxon>
        <taxon>Pseudomonadati</taxon>
        <taxon>Myxococcota</taxon>
        <taxon>Myxococcia</taxon>
        <taxon>Myxococcales</taxon>
        <taxon>Cystobacterineae</taxon>
        <taxon>Myxococcaceae</taxon>
        <taxon>Corallococcus</taxon>
    </lineage>
</organism>
<evidence type="ECO:0000256" key="4">
    <source>
        <dbReference type="ARBA" id="ARBA00022840"/>
    </source>
</evidence>
<feature type="domain" description="Protein kinase" evidence="7">
    <location>
        <begin position="17"/>
        <end position="285"/>
    </location>
</feature>
<dbReference type="PROSITE" id="PS50011">
    <property type="entry name" value="PROTEIN_KINASE_DOM"/>
    <property type="match status" value="1"/>
</dbReference>
<dbReference type="RefSeq" id="WP_139923667.1">
    <property type="nucleotide sequence ID" value="NZ_CBCSLE010000057.1"/>
</dbReference>
<dbReference type="Proteomes" id="UP000537825">
    <property type="component" value="Unassembled WGS sequence"/>
</dbReference>
<feature type="compositionally biased region" description="Basic residues" evidence="6">
    <location>
        <begin position="319"/>
        <end position="329"/>
    </location>
</feature>